<evidence type="ECO:0000256" key="4">
    <source>
        <dbReference type="ARBA" id="ARBA00022960"/>
    </source>
</evidence>
<evidence type="ECO:0000256" key="1">
    <source>
        <dbReference type="ARBA" id="ARBA00004752"/>
    </source>
</evidence>
<dbReference type="GO" id="GO:0071555">
    <property type="term" value="P:cell wall organization"/>
    <property type="evidence" value="ECO:0007669"/>
    <property type="project" value="UniProtKB-UniRule"/>
</dbReference>
<gene>
    <name evidence="9" type="ORF">HELGO_WM1223</name>
</gene>
<dbReference type="GO" id="GO:0016740">
    <property type="term" value="F:transferase activity"/>
    <property type="evidence" value="ECO:0007669"/>
    <property type="project" value="UniProtKB-KW"/>
</dbReference>
<keyword evidence="5 7" id="KW-0573">Peptidoglycan synthesis</keyword>
<dbReference type="GO" id="GO:0009252">
    <property type="term" value="P:peptidoglycan biosynthetic process"/>
    <property type="evidence" value="ECO:0007669"/>
    <property type="project" value="UniProtKB-UniPathway"/>
</dbReference>
<dbReference type="PANTHER" id="PTHR36699:SF1">
    <property type="entry name" value="L,D-TRANSPEPTIDASE YAFK-RELATED"/>
    <property type="match status" value="1"/>
</dbReference>
<evidence type="ECO:0000256" key="7">
    <source>
        <dbReference type="PROSITE-ProRule" id="PRU01373"/>
    </source>
</evidence>
<keyword evidence="3" id="KW-0808">Transferase</keyword>
<proteinExistence type="inferred from homology"/>
<evidence type="ECO:0000256" key="2">
    <source>
        <dbReference type="ARBA" id="ARBA00005992"/>
    </source>
</evidence>
<dbReference type="Pfam" id="PF03734">
    <property type="entry name" value="YkuD"/>
    <property type="match status" value="1"/>
</dbReference>
<dbReference type="UniPathway" id="UPA00219"/>
<feature type="active site" description="Nucleophile" evidence="7">
    <location>
        <position position="180"/>
    </location>
</feature>
<evidence type="ECO:0000313" key="9">
    <source>
        <dbReference type="EMBL" id="CAA6816508.1"/>
    </source>
</evidence>
<dbReference type="PROSITE" id="PS52029">
    <property type="entry name" value="LD_TPASE"/>
    <property type="match status" value="1"/>
</dbReference>
<dbReference type="GO" id="GO:0004180">
    <property type="term" value="F:carboxypeptidase activity"/>
    <property type="evidence" value="ECO:0007669"/>
    <property type="project" value="UniProtKB-ARBA"/>
</dbReference>
<dbReference type="Gene3D" id="2.40.440.10">
    <property type="entry name" value="L,D-transpeptidase catalytic domain-like"/>
    <property type="match status" value="1"/>
</dbReference>
<dbReference type="AlphaFoldDB" id="A0A6S6TJA2"/>
<dbReference type="InterPro" id="IPR038063">
    <property type="entry name" value="Transpep_catalytic_dom"/>
</dbReference>
<sequence>MQKKIVLVILGILVFTGCNEKVKIKVPEPKVVEPIVEVEEEIIIPEKSVFDWQQNDELIKTGEATKMVAVKSKRVLVLFDKEGDVLSRHRLSLGENPVGTKLKQGDKKTPVGTYSIRDIRGDKKYYKEILISYPNHEDKQRSKKLGHNPGGGITFHAQVPWNWNGSGDDHTLANDWTEGCLALTNHGMNTVLSMISHKTVVEIRE</sequence>
<comment type="pathway">
    <text evidence="1 7">Cell wall biogenesis; peptidoglycan biosynthesis.</text>
</comment>
<keyword evidence="6 7" id="KW-0961">Cell wall biogenesis/degradation</keyword>
<organism evidence="9">
    <name type="scientific">uncultured Sulfurovum sp</name>
    <dbReference type="NCBI Taxonomy" id="269237"/>
    <lineage>
        <taxon>Bacteria</taxon>
        <taxon>Pseudomonadati</taxon>
        <taxon>Campylobacterota</taxon>
        <taxon>Epsilonproteobacteria</taxon>
        <taxon>Campylobacterales</taxon>
        <taxon>Sulfurovaceae</taxon>
        <taxon>Sulfurovum</taxon>
        <taxon>environmental samples</taxon>
    </lineage>
</organism>
<dbReference type="SUPFAM" id="SSF141523">
    <property type="entry name" value="L,D-transpeptidase catalytic domain-like"/>
    <property type="match status" value="1"/>
</dbReference>
<name>A0A6S6TJA2_9BACT</name>
<evidence type="ECO:0000256" key="5">
    <source>
        <dbReference type="ARBA" id="ARBA00022984"/>
    </source>
</evidence>
<dbReference type="InterPro" id="IPR005490">
    <property type="entry name" value="LD_TPept_cat_dom"/>
</dbReference>
<evidence type="ECO:0000256" key="6">
    <source>
        <dbReference type="ARBA" id="ARBA00023316"/>
    </source>
</evidence>
<dbReference type="GO" id="GO:0008360">
    <property type="term" value="P:regulation of cell shape"/>
    <property type="evidence" value="ECO:0007669"/>
    <property type="project" value="UniProtKB-UniRule"/>
</dbReference>
<evidence type="ECO:0000256" key="3">
    <source>
        <dbReference type="ARBA" id="ARBA00022679"/>
    </source>
</evidence>
<evidence type="ECO:0000259" key="8">
    <source>
        <dbReference type="PROSITE" id="PS52029"/>
    </source>
</evidence>
<dbReference type="PANTHER" id="PTHR36699">
    <property type="entry name" value="LD-TRANSPEPTIDASE"/>
    <property type="match status" value="1"/>
</dbReference>
<dbReference type="CDD" id="cd16913">
    <property type="entry name" value="YkuD_like"/>
    <property type="match status" value="1"/>
</dbReference>
<reference evidence="9" key="1">
    <citation type="submission" date="2020-01" db="EMBL/GenBank/DDBJ databases">
        <authorList>
            <person name="Meier V. D."/>
            <person name="Meier V D."/>
        </authorList>
    </citation>
    <scope>NUCLEOTIDE SEQUENCE</scope>
    <source>
        <strain evidence="9">HLG_WM_MAG_06</strain>
    </source>
</reference>
<comment type="similarity">
    <text evidence="2">Belongs to the YkuD family.</text>
</comment>
<dbReference type="EMBL" id="CACVAP010000086">
    <property type="protein sequence ID" value="CAA6816508.1"/>
    <property type="molecule type" value="Genomic_DNA"/>
</dbReference>
<protein>
    <submittedName>
        <fullName evidence="9">ErfK/YbiS/YcfS/YnhG family protein</fullName>
    </submittedName>
</protein>
<accession>A0A6S6TJA2</accession>
<keyword evidence="4 7" id="KW-0133">Cell shape</keyword>
<feature type="domain" description="L,D-TPase catalytic" evidence="8">
    <location>
        <begin position="65"/>
        <end position="204"/>
    </location>
</feature>
<feature type="active site" description="Proton donor/acceptor" evidence="7">
    <location>
        <position position="156"/>
    </location>
</feature>
<dbReference type="PROSITE" id="PS51257">
    <property type="entry name" value="PROKAR_LIPOPROTEIN"/>
    <property type="match status" value="1"/>
</dbReference>